<evidence type="ECO:0000313" key="1">
    <source>
        <dbReference type="EMBL" id="KAJ1897202.1"/>
    </source>
</evidence>
<accession>A0ACC1IKH1</accession>
<sequence>MSRATSIFETHVYEPQSKRQRDALAGQNRTPKAQTKSHQQRPIGGLSQSSTELVNPLILAGLSSTSAYQLTNNAHSGANSPMYCAPCKKKFSNEATFSAHKQSDKHKKAVRAANPTGGNAGKEKQQAKLHPVVRGALANMKKAQAIIQDDPAVAATVFWNIAQDIASYGDDSITRSALDNALVCMDTMDKDAGRRGAKGSPSFWSARSLLKTALDCRMALARLDSTLDGTRATGHYTEALCQYLGTTLSDLDMIAQTHDPLEMNSRADQVARAIPRKFAKDEDVDQAVTAMEEVAGALLAFSSASPNDPLAWRSLSAYFLLHAFALSKDKQDAAYVAIQRTVNSFDALGLRHSGCECAVLIIAHHMKQSSARNTVAASVVDSIKADDMVRARDLLWRYNFDFEEPWSRYLAKFVDKVIDADAPWMNASAWSEWRDVAGSSDLRSTSVEKLVELALRQELSPYMIYTPNPET</sequence>
<protein>
    <submittedName>
        <fullName evidence="1">Uncharacterized protein</fullName>
    </submittedName>
</protein>
<comment type="caution">
    <text evidence="1">The sequence shown here is derived from an EMBL/GenBank/DDBJ whole genome shotgun (WGS) entry which is preliminary data.</text>
</comment>
<keyword evidence="2" id="KW-1185">Reference proteome</keyword>
<proteinExistence type="predicted"/>
<name>A0ACC1IKH1_9FUNG</name>
<reference evidence="1" key="1">
    <citation type="submission" date="2022-07" db="EMBL/GenBank/DDBJ databases">
        <title>Phylogenomic reconstructions and comparative analyses of Kickxellomycotina fungi.</title>
        <authorList>
            <person name="Reynolds N.K."/>
            <person name="Stajich J.E."/>
            <person name="Barry K."/>
            <person name="Grigoriev I.V."/>
            <person name="Crous P."/>
            <person name="Smith M.E."/>
        </authorList>
    </citation>
    <scope>NUCLEOTIDE SEQUENCE</scope>
    <source>
        <strain evidence="1">Benny 63K</strain>
    </source>
</reference>
<gene>
    <name evidence="1" type="ORF">LPJ66_003522</name>
</gene>
<dbReference type="Proteomes" id="UP001150581">
    <property type="component" value="Unassembled WGS sequence"/>
</dbReference>
<dbReference type="EMBL" id="JANBPG010000357">
    <property type="protein sequence ID" value="KAJ1897202.1"/>
    <property type="molecule type" value="Genomic_DNA"/>
</dbReference>
<evidence type="ECO:0000313" key="2">
    <source>
        <dbReference type="Proteomes" id="UP001150581"/>
    </source>
</evidence>
<organism evidence="1 2">
    <name type="scientific">Kickxella alabastrina</name>
    <dbReference type="NCBI Taxonomy" id="61397"/>
    <lineage>
        <taxon>Eukaryota</taxon>
        <taxon>Fungi</taxon>
        <taxon>Fungi incertae sedis</taxon>
        <taxon>Zoopagomycota</taxon>
        <taxon>Kickxellomycotina</taxon>
        <taxon>Kickxellomycetes</taxon>
        <taxon>Kickxellales</taxon>
        <taxon>Kickxellaceae</taxon>
        <taxon>Kickxella</taxon>
    </lineage>
</organism>